<dbReference type="GO" id="GO:0005525">
    <property type="term" value="F:GTP binding"/>
    <property type="evidence" value="ECO:0007669"/>
    <property type="project" value="InterPro"/>
</dbReference>
<name>A0A0M3IP75_ASCLU</name>
<dbReference type="Proteomes" id="UP000036681">
    <property type="component" value="Unplaced"/>
</dbReference>
<organism evidence="1 2">
    <name type="scientific">Ascaris lumbricoides</name>
    <name type="common">Giant roundworm</name>
    <dbReference type="NCBI Taxonomy" id="6252"/>
    <lineage>
        <taxon>Eukaryota</taxon>
        <taxon>Metazoa</taxon>
        <taxon>Ecdysozoa</taxon>
        <taxon>Nematoda</taxon>
        <taxon>Chromadorea</taxon>
        <taxon>Rhabditida</taxon>
        <taxon>Spirurina</taxon>
        <taxon>Ascaridomorpha</taxon>
        <taxon>Ascaridoidea</taxon>
        <taxon>Ascarididae</taxon>
        <taxon>Ascaris</taxon>
    </lineage>
</organism>
<dbReference type="GO" id="GO:0003924">
    <property type="term" value="F:GTPase activity"/>
    <property type="evidence" value="ECO:0007669"/>
    <property type="project" value="InterPro"/>
</dbReference>
<proteinExistence type="predicted"/>
<dbReference type="InterPro" id="IPR027417">
    <property type="entry name" value="P-loop_NTPase"/>
</dbReference>
<dbReference type="PRINTS" id="PR00326">
    <property type="entry name" value="GTP1OBG"/>
</dbReference>
<reference evidence="2" key="1">
    <citation type="submission" date="2017-02" db="UniProtKB">
        <authorList>
            <consortium name="WormBaseParasite"/>
        </authorList>
    </citation>
    <scope>IDENTIFICATION</scope>
</reference>
<evidence type="ECO:0000313" key="2">
    <source>
        <dbReference type="WBParaSite" id="ALUE_0002055301-mRNA-1"/>
    </source>
</evidence>
<dbReference type="InterPro" id="IPR045086">
    <property type="entry name" value="OBG_GTPase"/>
</dbReference>
<dbReference type="PANTHER" id="PTHR11702:SF43">
    <property type="entry name" value="GTP-BINDING PROTEIN 10"/>
    <property type="match status" value="1"/>
</dbReference>
<protein>
    <submittedName>
        <fullName evidence="2">OBG-type G domain-containing protein</fullName>
    </submittedName>
</protein>
<dbReference type="AlphaFoldDB" id="A0A0M3IP75"/>
<keyword evidence="1" id="KW-1185">Reference proteome</keyword>
<evidence type="ECO:0000313" key="1">
    <source>
        <dbReference type="Proteomes" id="UP000036681"/>
    </source>
</evidence>
<dbReference type="SUPFAM" id="SSF52540">
    <property type="entry name" value="P-loop containing nucleoside triphosphate hydrolases"/>
    <property type="match status" value="1"/>
</dbReference>
<dbReference type="Gene3D" id="3.40.50.300">
    <property type="entry name" value="P-loop containing nucleotide triphosphate hydrolases"/>
    <property type="match status" value="1"/>
</dbReference>
<sequence>MWCYLRKSYWFHNKVKESQKPSAKKEVQKIGLIEGASLNRGRGTSFLKHLQYSDVLLMVVDVTGFKLSVSPSEPFRSALETVALLNIELERYDPHLVRKPTVLAINKTDLPNGENKAAELIDILRRSEWSASLSEDMRPQRPLVFDALIATAAKHGRIGDLKNTLRSIYAFIHPPSDPMEETPSLHKNTRLV</sequence>
<dbReference type="PANTHER" id="PTHR11702">
    <property type="entry name" value="DEVELOPMENTALLY REGULATED GTP-BINDING PROTEIN-RELATED"/>
    <property type="match status" value="1"/>
</dbReference>
<accession>A0A0M3IP75</accession>
<dbReference type="WBParaSite" id="ALUE_0002055301-mRNA-1">
    <property type="protein sequence ID" value="ALUE_0002055301-mRNA-1"/>
    <property type="gene ID" value="ALUE_0002055301"/>
</dbReference>
<dbReference type="GO" id="GO:0005739">
    <property type="term" value="C:mitochondrion"/>
    <property type="evidence" value="ECO:0007669"/>
    <property type="project" value="TreeGrafter"/>
</dbReference>
<dbReference type="InterPro" id="IPR006073">
    <property type="entry name" value="GTP-bd"/>
</dbReference>